<feature type="disulfide bond" evidence="3">
    <location>
        <begin position="90"/>
        <end position="190"/>
    </location>
</feature>
<reference evidence="2" key="2">
    <citation type="journal article" date="2023" name="J. Biol. Chem.">
        <title>An ependymin-related blue carotenoprotein decorates marine blue sponge.</title>
        <authorList>
            <person name="Kawasaki S."/>
            <person name="Kaneko T."/>
            <person name="Asano T."/>
            <person name="Maoka T."/>
            <person name="Takaichi S."/>
            <person name="Shomura Y."/>
        </authorList>
    </citation>
    <scope>NUCLEOTIDE SEQUENCE</scope>
</reference>
<keyword evidence="3" id="KW-0002">3D-structure</keyword>
<feature type="signal peptide" evidence="1">
    <location>
        <begin position="1"/>
        <end position="16"/>
    </location>
</feature>
<gene>
    <name evidence="2" type="primary">EPD-BCP1alpha</name>
</gene>
<dbReference type="PDB" id="8I34">
    <property type="method" value="X-ray"/>
    <property type="resolution" value="2.44 A"/>
    <property type="chains" value="A/C/E/G=1-196"/>
</dbReference>
<accession>A0AA52HX42</accession>
<dbReference type="SMR" id="A0AA52HX42"/>
<evidence type="ECO:0000313" key="2">
    <source>
        <dbReference type="EMBL" id="BBN45476.1"/>
    </source>
</evidence>
<feature type="disulfide bond" evidence="3">
    <location>
        <begin position="20"/>
        <end position="152"/>
    </location>
</feature>
<name>A0AA52HX42_9METZ</name>
<evidence type="ECO:0000256" key="1">
    <source>
        <dbReference type="SAM" id="SignalP"/>
    </source>
</evidence>
<evidence type="ECO:0007829" key="3">
    <source>
        <dbReference type="PDB" id="8I34"/>
    </source>
</evidence>
<reference evidence="3" key="1">
    <citation type="journal article" date="2023" name="J. Biol. Chem.">
        <title>An ependymin-related blue carotenoprotein decorates marine blue sponge.</title>
        <authorList>
            <person name="Kawasaki S."/>
            <person name="Kaneko T."/>
            <person name="Asano T."/>
            <person name="Maoka T."/>
            <person name="Takaichi S."/>
            <person name="Shomura Y."/>
        </authorList>
    </citation>
    <scope>X-RAY CRYSTALLOGRAPHY (2.44 ANGSTROMS)</scope>
    <scope>DISULFIDE BONDS</scope>
</reference>
<sequence length="196" mass="21114">MKQLLIFALIAAIASAVPTCKETPPQWSGDLFDWTIGVGAKIVLRIATVNYDRDSESIKITDVDRNPGPKQTELLLYKSNTRYLVVGSDCTKGTTQGEFPSFGAHEGSQRDGNLILGAQPPNPGVGVDIFEGSTEREAFYGEYIPIGEGKQCVPAIESTASLLPLALRTAQYGNITTTLPTDPFSIPPECTHLVTN</sequence>
<dbReference type="AlphaFoldDB" id="A0AA52HX42"/>
<feature type="chain" id="PRO_5041209419" evidence="1">
    <location>
        <begin position="17"/>
        <end position="196"/>
    </location>
</feature>
<organism evidence="2">
    <name type="scientific">Haliclona sp. kz-2018</name>
    <dbReference type="NCBI Taxonomy" id="2607669"/>
    <lineage>
        <taxon>Eukaryota</taxon>
        <taxon>Metazoa</taxon>
        <taxon>Porifera</taxon>
        <taxon>Demospongiae</taxon>
        <taxon>Heteroscleromorpha</taxon>
        <taxon>Haplosclerida</taxon>
        <taxon>Chalinidae</taxon>
        <taxon>Haliclona</taxon>
    </lineage>
</organism>
<protein>
    <submittedName>
        <fullName evidence="2">Ependymin related protein</fullName>
    </submittedName>
</protein>
<dbReference type="EMBL" id="LC494533">
    <property type="protein sequence ID" value="BBN45476.1"/>
    <property type="molecule type" value="mRNA"/>
</dbReference>
<keyword evidence="1" id="KW-0732">Signal</keyword>
<proteinExistence type="evidence at protein level"/>